<reference evidence="1 2" key="1">
    <citation type="submission" date="2014-04" db="EMBL/GenBank/DDBJ databases">
        <authorList>
            <consortium name="DOE Joint Genome Institute"/>
            <person name="Kuo A."/>
            <person name="Kohler A."/>
            <person name="Nagy L.G."/>
            <person name="Floudas D."/>
            <person name="Copeland A."/>
            <person name="Barry K.W."/>
            <person name="Cichocki N."/>
            <person name="Veneault-Fourrey C."/>
            <person name="LaButti K."/>
            <person name="Lindquist E.A."/>
            <person name="Lipzen A."/>
            <person name="Lundell T."/>
            <person name="Morin E."/>
            <person name="Murat C."/>
            <person name="Sun H."/>
            <person name="Tunlid A."/>
            <person name="Henrissat B."/>
            <person name="Grigoriev I.V."/>
            <person name="Hibbett D.S."/>
            <person name="Martin F."/>
            <person name="Nordberg H.P."/>
            <person name="Cantor M.N."/>
            <person name="Hua S.X."/>
        </authorList>
    </citation>
    <scope>NUCLEOTIDE SEQUENCE [LARGE SCALE GENOMIC DNA]</scope>
    <source>
        <strain evidence="1 2">Foug A</strain>
    </source>
</reference>
<organism evidence="1 2">
    <name type="scientific">Scleroderma citrinum Foug A</name>
    <dbReference type="NCBI Taxonomy" id="1036808"/>
    <lineage>
        <taxon>Eukaryota</taxon>
        <taxon>Fungi</taxon>
        <taxon>Dikarya</taxon>
        <taxon>Basidiomycota</taxon>
        <taxon>Agaricomycotina</taxon>
        <taxon>Agaricomycetes</taxon>
        <taxon>Agaricomycetidae</taxon>
        <taxon>Boletales</taxon>
        <taxon>Sclerodermatineae</taxon>
        <taxon>Sclerodermataceae</taxon>
        <taxon>Scleroderma</taxon>
    </lineage>
</organism>
<dbReference type="Proteomes" id="UP000053989">
    <property type="component" value="Unassembled WGS sequence"/>
</dbReference>
<proteinExistence type="predicted"/>
<dbReference type="EMBL" id="KN822027">
    <property type="protein sequence ID" value="KIM64538.1"/>
    <property type="molecule type" value="Genomic_DNA"/>
</dbReference>
<dbReference type="HOGENOM" id="CLU_2484636_0_0_1"/>
<name>A0A0C2ZSP0_9AGAM</name>
<evidence type="ECO:0000313" key="1">
    <source>
        <dbReference type="EMBL" id="KIM64538.1"/>
    </source>
</evidence>
<keyword evidence="2" id="KW-1185">Reference proteome</keyword>
<accession>A0A0C2ZSP0</accession>
<reference evidence="2" key="2">
    <citation type="submission" date="2015-01" db="EMBL/GenBank/DDBJ databases">
        <title>Evolutionary Origins and Diversification of the Mycorrhizal Mutualists.</title>
        <authorList>
            <consortium name="DOE Joint Genome Institute"/>
            <consortium name="Mycorrhizal Genomics Consortium"/>
            <person name="Kohler A."/>
            <person name="Kuo A."/>
            <person name="Nagy L.G."/>
            <person name="Floudas D."/>
            <person name="Copeland A."/>
            <person name="Barry K.W."/>
            <person name="Cichocki N."/>
            <person name="Veneault-Fourrey C."/>
            <person name="LaButti K."/>
            <person name="Lindquist E.A."/>
            <person name="Lipzen A."/>
            <person name="Lundell T."/>
            <person name="Morin E."/>
            <person name="Murat C."/>
            <person name="Riley R."/>
            <person name="Ohm R."/>
            <person name="Sun H."/>
            <person name="Tunlid A."/>
            <person name="Henrissat B."/>
            <person name="Grigoriev I.V."/>
            <person name="Hibbett D.S."/>
            <person name="Martin F."/>
        </authorList>
    </citation>
    <scope>NUCLEOTIDE SEQUENCE [LARGE SCALE GENOMIC DNA]</scope>
    <source>
        <strain evidence="2">Foug A</strain>
    </source>
</reference>
<gene>
    <name evidence="1" type="ORF">SCLCIDRAFT_608428</name>
</gene>
<dbReference type="AlphaFoldDB" id="A0A0C2ZSP0"/>
<evidence type="ECO:0000313" key="2">
    <source>
        <dbReference type="Proteomes" id="UP000053989"/>
    </source>
</evidence>
<protein>
    <submittedName>
        <fullName evidence="1">Uncharacterized protein</fullName>
    </submittedName>
</protein>
<sequence length="87" mass="9876">MRGQRHLSAAISRSSCTWVQPTRQCRGTVLPYIRDTHGTWIKGLKNTLSFLPHPFAFLSVDVATHRQCRNDFKETASLALVGSMWTM</sequence>
<dbReference type="InParanoid" id="A0A0C2ZSP0"/>